<name>A0ABT2BP68_9BURK</name>
<feature type="region of interest" description="Disordered" evidence="1">
    <location>
        <begin position="1"/>
        <end position="48"/>
    </location>
</feature>
<evidence type="ECO:0000259" key="2">
    <source>
        <dbReference type="Pfam" id="PF13628"/>
    </source>
</evidence>
<feature type="compositionally biased region" description="Low complexity" evidence="1">
    <location>
        <begin position="1"/>
        <end position="11"/>
    </location>
</feature>
<gene>
    <name evidence="3" type="ORF">NX773_19280</name>
</gene>
<evidence type="ECO:0000313" key="3">
    <source>
        <dbReference type="EMBL" id="MCS0610314.1"/>
    </source>
</evidence>
<evidence type="ECO:0000313" key="4">
    <source>
        <dbReference type="Proteomes" id="UP001205861"/>
    </source>
</evidence>
<dbReference type="Proteomes" id="UP001205861">
    <property type="component" value="Unassembled WGS sequence"/>
</dbReference>
<dbReference type="EMBL" id="JANUGV010000006">
    <property type="protein sequence ID" value="MCS0610314.1"/>
    <property type="molecule type" value="Genomic_DNA"/>
</dbReference>
<proteinExistence type="predicted"/>
<dbReference type="PANTHER" id="PTHR38593">
    <property type="entry name" value="BLR2558 PROTEIN"/>
    <property type="match status" value="1"/>
</dbReference>
<dbReference type="Pfam" id="PF13628">
    <property type="entry name" value="DUF4142"/>
    <property type="match status" value="1"/>
</dbReference>
<feature type="compositionally biased region" description="Basic and acidic residues" evidence="1">
    <location>
        <begin position="12"/>
        <end position="44"/>
    </location>
</feature>
<dbReference type="Gene3D" id="1.20.1260.10">
    <property type="match status" value="1"/>
</dbReference>
<accession>A0ABT2BP68</accession>
<feature type="domain" description="DUF4142" evidence="2">
    <location>
        <begin position="52"/>
        <end position="184"/>
    </location>
</feature>
<dbReference type="InterPro" id="IPR025419">
    <property type="entry name" value="DUF4142"/>
</dbReference>
<sequence length="191" mass="21146">MAGAPAAGREAAAGKDEARPGGKQAGAREEGAHKEPAHARREGGQRYTGGNEFLIEAMQDSMAEIQICEIAIEKSENADVKKFAQSMIDEHGRMGRELEQLASGKGLEVPRQIRPEQELTVDELSSLSGRDFEQRWIQYNIDVHERDTKVFRHYAQEEPDRDIATLAKKHGDALGKHLKAAHDLGKKLARP</sequence>
<organism evidence="3 4">
    <name type="scientific">Massilia solisilvae</name>
    <dbReference type="NCBI Taxonomy" id="1811225"/>
    <lineage>
        <taxon>Bacteria</taxon>
        <taxon>Pseudomonadati</taxon>
        <taxon>Pseudomonadota</taxon>
        <taxon>Betaproteobacteria</taxon>
        <taxon>Burkholderiales</taxon>
        <taxon>Oxalobacteraceae</taxon>
        <taxon>Telluria group</taxon>
        <taxon>Massilia</taxon>
    </lineage>
</organism>
<comment type="caution">
    <text evidence="3">The sequence shown here is derived from an EMBL/GenBank/DDBJ whole genome shotgun (WGS) entry which is preliminary data.</text>
</comment>
<keyword evidence="4" id="KW-1185">Reference proteome</keyword>
<dbReference type="PANTHER" id="PTHR38593:SF1">
    <property type="entry name" value="BLR2558 PROTEIN"/>
    <property type="match status" value="1"/>
</dbReference>
<evidence type="ECO:0000256" key="1">
    <source>
        <dbReference type="SAM" id="MobiDB-lite"/>
    </source>
</evidence>
<protein>
    <submittedName>
        <fullName evidence="3">DUF4142 domain-containing protein</fullName>
    </submittedName>
</protein>
<dbReference type="InterPro" id="IPR012347">
    <property type="entry name" value="Ferritin-like"/>
</dbReference>
<reference evidence="3 4" key="1">
    <citation type="submission" date="2022-08" db="EMBL/GenBank/DDBJ databases">
        <title>Reclassification of Massilia species as members of the genera Telluria, Duganella, Pseudoduganella, Mokoshia gen. nov. and Zemynaea gen. nov. using orthogonal and non-orthogonal genome-based approaches.</title>
        <authorList>
            <person name="Bowman J.P."/>
        </authorList>
    </citation>
    <scope>NUCLEOTIDE SEQUENCE [LARGE SCALE GENOMIC DNA]</scope>
    <source>
        <strain evidence="3 4">JCM 31607</strain>
    </source>
</reference>